<evidence type="ECO:0000256" key="8">
    <source>
        <dbReference type="ARBA" id="ARBA00023242"/>
    </source>
</evidence>
<comment type="subcellular location">
    <subcellularLocation>
        <location evidence="1">Nucleus</location>
        <location evidence="1">Nuclear pore complex</location>
    </subcellularLocation>
</comment>
<dbReference type="AlphaFoldDB" id="A0AAV3R514"/>
<feature type="region of interest" description="Disordered" evidence="11">
    <location>
        <begin position="65"/>
        <end position="86"/>
    </location>
</feature>
<keyword evidence="6" id="KW-0811">Translocation</keyword>
<accession>A0AAV3R514</accession>
<evidence type="ECO:0000256" key="6">
    <source>
        <dbReference type="ARBA" id="ARBA00023010"/>
    </source>
</evidence>
<evidence type="ECO:0000313" key="12">
    <source>
        <dbReference type="EMBL" id="GAA0169998.1"/>
    </source>
</evidence>
<evidence type="ECO:0000256" key="2">
    <source>
        <dbReference type="ARBA" id="ARBA00011056"/>
    </source>
</evidence>
<dbReference type="GO" id="GO:0031369">
    <property type="term" value="F:translation initiation factor binding"/>
    <property type="evidence" value="ECO:0007669"/>
    <property type="project" value="TreeGrafter"/>
</dbReference>
<dbReference type="PANTHER" id="PTHR12960:SF0">
    <property type="entry name" value="MRNA EXPORT FACTOR GLE1"/>
    <property type="match status" value="1"/>
</dbReference>
<dbReference type="GO" id="GO:0000822">
    <property type="term" value="F:inositol hexakisphosphate binding"/>
    <property type="evidence" value="ECO:0007669"/>
    <property type="project" value="TreeGrafter"/>
</dbReference>
<sequence>MRPPLRKIAFVVSNSFPSDCWLLICQRLAELEAEKVKEENVAREEAERTAAREAAVKNASEKSVEVASLESSGQPTASQSNTAGNTVRRAGSALRLEEQSLQTFKELTAFNETLGIGTNKLIVRTIKQISGTRVSITTLNNPSTPQSASMMTFAEKFVLYCEIFGDFDNKLYAYARIIVSITSQVPQAMEILIPELNRVCIFTVPSRLLIAEKLTSKPLATKKKIRRLILFWTVLKALKAARIRMALLRVGHGFRGS</sequence>
<evidence type="ECO:0000256" key="9">
    <source>
        <dbReference type="ARBA" id="ARBA00026227"/>
    </source>
</evidence>
<evidence type="ECO:0000313" key="13">
    <source>
        <dbReference type="Proteomes" id="UP001454036"/>
    </source>
</evidence>
<reference evidence="12 13" key="1">
    <citation type="submission" date="2024-01" db="EMBL/GenBank/DDBJ databases">
        <title>The complete chloroplast genome sequence of Lithospermum erythrorhizon: insights into the phylogenetic relationship among Boraginaceae species and the maternal lineages of purple gromwells.</title>
        <authorList>
            <person name="Okada T."/>
            <person name="Watanabe K."/>
        </authorList>
    </citation>
    <scope>NUCLEOTIDE SEQUENCE [LARGE SCALE GENOMIC DNA]</scope>
</reference>
<evidence type="ECO:0000256" key="5">
    <source>
        <dbReference type="ARBA" id="ARBA00022927"/>
    </source>
</evidence>
<dbReference type="EMBL" id="BAABME010007059">
    <property type="protein sequence ID" value="GAA0169998.1"/>
    <property type="molecule type" value="Genomic_DNA"/>
</dbReference>
<dbReference type="Gene3D" id="1.25.40.510">
    <property type="entry name" value="GLE1-like"/>
    <property type="match status" value="1"/>
</dbReference>
<name>A0AAV3R514_LITER</name>
<dbReference type="InterPro" id="IPR012476">
    <property type="entry name" value="GLE1"/>
</dbReference>
<evidence type="ECO:0000256" key="1">
    <source>
        <dbReference type="ARBA" id="ARBA00004567"/>
    </source>
</evidence>
<keyword evidence="5" id="KW-0653">Protein transport</keyword>
<evidence type="ECO:0000256" key="7">
    <source>
        <dbReference type="ARBA" id="ARBA00023132"/>
    </source>
</evidence>
<comment type="similarity">
    <text evidence="2">Belongs to the GLE1 family.</text>
</comment>
<feature type="compositionally biased region" description="Polar residues" evidence="11">
    <location>
        <begin position="69"/>
        <end position="85"/>
    </location>
</feature>
<evidence type="ECO:0000256" key="4">
    <source>
        <dbReference type="ARBA" id="ARBA00022816"/>
    </source>
</evidence>
<gene>
    <name evidence="12" type="ORF">LIER_24360</name>
</gene>
<proteinExistence type="inferred from homology"/>
<evidence type="ECO:0000256" key="11">
    <source>
        <dbReference type="SAM" id="MobiDB-lite"/>
    </source>
</evidence>
<dbReference type="InterPro" id="IPR038506">
    <property type="entry name" value="GLE1-like_sf"/>
</dbReference>
<evidence type="ECO:0000256" key="3">
    <source>
        <dbReference type="ARBA" id="ARBA00022448"/>
    </source>
</evidence>
<evidence type="ECO:0000256" key="10">
    <source>
        <dbReference type="ARBA" id="ARBA00029983"/>
    </source>
</evidence>
<dbReference type="Proteomes" id="UP001454036">
    <property type="component" value="Unassembled WGS sequence"/>
</dbReference>
<keyword evidence="13" id="KW-1185">Reference proteome</keyword>
<dbReference type="GO" id="GO:0044614">
    <property type="term" value="C:nuclear pore cytoplasmic filaments"/>
    <property type="evidence" value="ECO:0007669"/>
    <property type="project" value="TreeGrafter"/>
</dbReference>
<dbReference type="PANTHER" id="PTHR12960">
    <property type="entry name" value="GLE-1-RELATED"/>
    <property type="match status" value="1"/>
</dbReference>
<keyword evidence="3" id="KW-0813">Transport</keyword>
<dbReference type="GO" id="GO:0005737">
    <property type="term" value="C:cytoplasm"/>
    <property type="evidence" value="ECO:0007669"/>
    <property type="project" value="TreeGrafter"/>
</dbReference>
<keyword evidence="7" id="KW-0906">Nuclear pore complex</keyword>
<protein>
    <recommendedName>
        <fullName evidence="9">mRNA export factor GLE1</fullName>
    </recommendedName>
    <alternativeName>
        <fullName evidence="10">Nucleoporin GLE1</fullName>
    </alternativeName>
</protein>
<organism evidence="12 13">
    <name type="scientific">Lithospermum erythrorhizon</name>
    <name type="common">Purple gromwell</name>
    <name type="synonym">Lithospermum officinale var. erythrorhizon</name>
    <dbReference type="NCBI Taxonomy" id="34254"/>
    <lineage>
        <taxon>Eukaryota</taxon>
        <taxon>Viridiplantae</taxon>
        <taxon>Streptophyta</taxon>
        <taxon>Embryophyta</taxon>
        <taxon>Tracheophyta</taxon>
        <taxon>Spermatophyta</taxon>
        <taxon>Magnoliopsida</taxon>
        <taxon>eudicotyledons</taxon>
        <taxon>Gunneridae</taxon>
        <taxon>Pentapetalae</taxon>
        <taxon>asterids</taxon>
        <taxon>lamiids</taxon>
        <taxon>Boraginales</taxon>
        <taxon>Boraginaceae</taxon>
        <taxon>Boraginoideae</taxon>
        <taxon>Lithospermeae</taxon>
        <taxon>Lithospermum</taxon>
    </lineage>
</organism>
<keyword evidence="4" id="KW-0509">mRNA transport</keyword>
<keyword evidence="8" id="KW-0539">Nucleus</keyword>
<dbReference type="GO" id="GO:0015031">
    <property type="term" value="P:protein transport"/>
    <property type="evidence" value="ECO:0007669"/>
    <property type="project" value="UniProtKB-KW"/>
</dbReference>
<dbReference type="GO" id="GO:0005543">
    <property type="term" value="F:phospholipid binding"/>
    <property type="evidence" value="ECO:0007669"/>
    <property type="project" value="TreeGrafter"/>
</dbReference>
<comment type="caution">
    <text evidence="12">The sequence shown here is derived from an EMBL/GenBank/DDBJ whole genome shotgun (WGS) entry which is preliminary data.</text>
</comment>
<dbReference type="GO" id="GO:0016973">
    <property type="term" value="P:poly(A)+ mRNA export from nucleus"/>
    <property type="evidence" value="ECO:0007669"/>
    <property type="project" value="InterPro"/>
</dbReference>